<evidence type="ECO:0000256" key="1">
    <source>
        <dbReference type="ARBA" id="ARBA00022448"/>
    </source>
</evidence>
<keyword evidence="5 6" id="KW-0408">Iron</keyword>
<accession>D5VJP5</accession>
<dbReference type="PRINTS" id="PR00604">
    <property type="entry name" value="CYTCHRMECIAB"/>
</dbReference>
<organism evidence="9 10">
    <name type="scientific">Caulobacter segnis (strain ATCC 21756 / DSM 7131 / JCM 7823 / NBRC 15250 / LMG 17158 / TK0059)</name>
    <name type="common">Mycoplana segnis</name>
    <dbReference type="NCBI Taxonomy" id="509190"/>
    <lineage>
        <taxon>Bacteria</taxon>
        <taxon>Pseudomonadati</taxon>
        <taxon>Pseudomonadota</taxon>
        <taxon>Alphaproteobacteria</taxon>
        <taxon>Caulobacterales</taxon>
        <taxon>Caulobacteraceae</taxon>
        <taxon>Caulobacter</taxon>
    </lineage>
</organism>
<dbReference type="Gene3D" id="1.10.760.10">
    <property type="entry name" value="Cytochrome c-like domain"/>
    <property type="match status" value="1"/>
</dbReference>
<protein>
    <submittedName>
        <fullName evidence="9">Cytochrome c class I</fullName>
    </submittedName>
</protein>
<keyword evidence="7" id="KW-0732">Signal</keyword>
<dbReference type="STRING" id="509190.Cseg_2109"/>
<dbReference type="PANTHER" id="PTHR11961">
    <property type="entry name" value="CYTOCHROME C"/>
    <property type="match status" value="1"/>
</dbReference>
<dbReference type="EMBL" id="CP002008">
    <property type="protein sequence ID" value="ADG10574.1"/>
    <property type="molecule type" value="Genomic_DNA"/>
</dbReference>
<evidence type="ECO:0000313" key="9">
    <source>
        <dbReference type="EMBL" id="ADG10574.1"/>
    </source>
</evidence>
<keyword evidence="4" id="KW-0249">Electron transport</keyword>
<dbReference type="InterPro" id="IPR036909">
    <property type="entry name" value="Cyt_c-like_dom_sf"/>
</dbReference>
<dbReference type="PROSITE" id="PS51007">
    <property type="entry name" value="CYTC"/>
    <property type="match status" value="1"/>
</dbReference>
<evidence type="ECO:0000256" key="6">
    <source>
        <dbReference type="PROSITE-ProRule" id="PRU00433"/>
    </source>
</evidence>
<evidence type="ECO:0000256" key="5">
    <source>
        <dbReference type="ARBA" id="ARBA00023004"/>
    </source>
</evidence>
<feature type="domain" description="Cytochrome c" evidence="8">
    <location>
        <begin position="40"/>
        <end position="139"/>
    </location>
</feature>
<dbReference type="HOGENOM" id="CLU_060944_2_0_5"/>
<dbReference type="GO" id="GO:0046872">
    <property type="term" value="F:metal ion binding"/>
    <property type="evidence" value="ECO:0007669"/>
    <property type="project" value="UniProtKB-KW"/>
</dbReference>
<keyword evidence="3 6" id="KW-0479">Metal-binding</keyword>
<keyword evidence="1" id="KW-0813">Transport</keyword>
<dbReference type="InterPro" id="IPR009056">
    <property type="entry name" value="Cyt_c-like_dom"/>
</dbReference>
<dbReference type="InterPro" id="IPR002327">
    <property type="entry name" value="Cyt_c_1A/1B"/>
</dbReference>
<name>D5VJP5_CAUST</name>
<reference evidence="10" key="1">
    <citation type="journal article" date="2011" name="J. Bacteriol.">
        <title>Genome sequences of eight morphologically diverse alphaproteobacteria.</title>
        <authorList>
            <consortium name="US DOE Joint Genome Institute"/>
            <person name="Brown P.J."/>
            <person name="Kysela D.T."/>
            <person name="Buechlein A."/>
            <person name="Hemmerich C."/>
            <person name="Brun Y.V."/>
        </authorList>
    </citation>
    <scope>NUCLEOTIDE SEQUENCE [LARGE SCALE GENOMIC DNA]</scope>
    <source>
        <strain evidence="10">ATCC 21756 / DSM 7131 / JCM 7823 / NBRC 15250 / LMG 17158 / TK0059</strain>
    </source>
</reference>
<feature type="chain" id="PRO_5003078911" evidence="7">
    <location>
        <begin position="41"/>
        <end position="140"/>
    </location>
</feature>
<dbReference type="AlphaFoldDB" id="D5VJP5"/>
<dbReference type="KEGG" id="cse:Cseg_2109"/>
<gene>
    <name evidence="9" type="ordered locus">Cseg_2109</name>
</gene>
<evidence type="ECO:0000256" key="4">
    <source>
        <dbReference type="ARBA" id="ARBA00022982"/>
    </source>
</evidence>
<evidence type="ECO:0000259" key="8">
    <source>
        <dbReference type="PROSITE" id="PS51007"/>
    </source>
</evidence>
<evidence type="ECO:0000313" key="10">
    <source>
        <dbReference type="Proteomes" id="UP000002629"/>
    </source>
</evidence>
<evidence type="ECO:0000256" key="2">
    <source>
        <dbReference type="ARBA" id="ARBA00022617"/>
    </source>
</evidence>
<sequence>MLAAIAAFWASEPPIPTEYPMKFQLTLAAVLAGFATSAVAAPPSGEQVFKQRCTVCHSVQPAPGKMGPPLAGVVGRKAGSAPGYAYSNAMKASGITWTPDQLDAFVKAPGKTVPGTKMLLGAPNPEERAAVIQYLGTLKK</sequence>
<keyword evidence="2 6" id="KW-0349">Heme</keyword>
<proteinExistence type="predicted"/>
<dbReference type="GO" id="GO:0020037">
    <property type="term" value="F:heme binding"/>
    <property type="evidence" value="ECO:0007669"/>
    <property type="project" value="InterPro"/>
</dbReference>
<evidence type="ECO:0000256" key="7">
    <source>
        <dbReference type="SAM" id="SignalP"/>
    </source>
</evidence>
<feature type="signal peptide" evidence="7">
    <location>
        <begin position="1"/>
        <end position="40"/>
    </location>
</feature>
<dbReference type="eggNOG" id="COG3474">
    <property type="taxonomic scope" value="Bacteria"/>
</dbReference>
<dbReference type="SUPFAM" id="SSF46626">
    <property type="entry name" value="Cytochrome c"/>
    <property type="match status" value="1"/>
</dbReference>
<evidence type="ECO:0000256" key="3">
    <source>
        <dbReference type="ARBA" id="ARBA00022723"/>
    </source>
</evidence>
<dbReference type="Proteomes" id="UP000002629">
    <property type="component" value="Chromosome"/>
</dbReference>
<dbReference type="GO" id="GO:0009055">
    <property type="term" value="F:electron transfer activity"/>
    <property type="evidence" value="ECO:0007669"/>
    <property type="project" value="InterPro"/>
</dbReference>
<dbReference type="Pfam" id="PF00034">
    <property type="entry name" value="Cytochrom_C"/>
    <property type="match status" value="1"/>
</dbReference>